<evidence type="ECO:0000256" key="1">
    <source>
        <dbReference type="ARBA" id="ARBA00004651"/>
    </source>
</evidence>
<keyword evidence="12" id="KW-0346">Stress response</keyword>
<evidence type="ECO:0000256" key="10">
    <source>
        <dbReference type="ARBA" id="ARBA00023049"/>
    </source>
</evidence>
<dbReference type="CDD" id="cd07335">
    <property type="entry name" value="M48B_HtpX_like"/>
    <property type="match status" value="1"/>
</dbReference>
<keyword evidence="15" id="KW-1185">Reference proteome</keyword>
<organism evidence="14 15">
    <name type="scientific">Lysobacter arvi</name>
    <dbReference type="NCBI Taxonomy" id="3038776"/>
    <lineage>
        <taxon>Bacteria</taxon>
        <taxon>Pseudomonadati</taxon>
        <taxon>Pseudomonadota</taxon>
        <taxon>Gammaproteobacteria</taxon>
        <taxon>Lysobacterales</taxon>
        <taxon>Lysobacteraceae</taxon>
        <taxon>Lysobacter</taxon>
    </lineage>
</organism>
<comment type="subcellular location">
    <subcellularLocation>
        <location evidence="1 12">Cell membrane</location>
        <topology evidence="1 12">Multi-pass membrane protein</topology>
    </subcellularLocation>
</comment>
<evidence type="ECO:0000256" key="12">
    <source>
        <dbReference type="HAMAP-Rule" id="MF_00188"/>
    </source>
</evidence>
<dbReference type="InterPro" id="IPR001915">
    <property type="entry name" value="Peptidase_M48"/>
</dbReference>
<evidence type="ECO:0000256" key="4">
    <source>
        <dbReference type="ARBA" id="ARBA00022670"/>
    </source>
</evidence>
<feature type="active site" evidence="12">
    <location>
        <position position="141"/>
    </location>
</feature>
<dbReference type="InterPro" id="IPR050083">
    <property type="entry name" value="HtpX_protease"/>
</dbReference>
<dbReference type="EMBL" id="JARUHG010000001">
    <property type="protein sequence ID" value="MDR0181457.1"/>
    <property type="molecule type" value="Genomic_DNA"/>
</dbReference>
<comment type="caution">
    <text evidence="14">The sequence shown here is derived from an EMBL/GenBank/DDBJ whole genome shotgun (WGS) entry which is preliminary data.</text>
</comment>
<keyword evidence="4 12" id="KW-0645">Protease</keyword>
<comment type="cofactor">
    <cofactor evidence="12">
        <name>Zn(2+)</name>
        <dbReference type="ChEBI" id="CHEBI:29105"/>
    </cofactor>
    <text evidence="12">Binds 1 zinc ion per subunit.</text>
</comment>
<keyword evidence="10 12" id="KW-0482">Metalloprotease</keyword>
<sequence length="298" mass="32370">MFKRLFLFLATNFAVLILLSIVMSILGVDPRTFSGLLVMATVFGFGGSLFSLMISKWVAKRSTGAHVIEQPRNESEQWLVNTVRRQAEAAGIKMPEVAIYDAPEINAFATGPSRNNSLVAVSTGLLRAMNRDEAEAVLGHEVSHVANGDMVTMALIQGVLNTFVIVLARVVGRVIDSYLSGNREGGPGLGYFAIVFVLDMVFGLFASMIAMWFSRHREFRADAGGARLAGREKMIAALQRLSMTYGESTLPKTVQAFGISGAVGHGLRRLFLSHPPLEERIIALQNAPMEQVRGTVVG</sequence>
<feature type="binding site" evidence="12">
    <location>
        <position position="218"/>
    </location>
    <ligand>
        <name>Zn(2+)</name>
        <dbReference type="ChEBI" id="CHEBI:29105"/>
        <note>catalytic</note>
    </ligand>
</feature>
<gene>
    <name evidence="12 14" type="primary">htpX</name>
    <name evidence="14" type="ORF">P8609_00545</name>
</gene>
<evidence type="ECO:0000259" key="13">
    <source>
        <dbReference type="Pfam" id="PF01435"/>
    </source>
</evidence>
<evidence type="ECO:0000313" key="14">
    <source>
        <dbReference type="EMBL" id="MDR0181457.1"/>
    </source>
</evidence>
<dbReference type="GO" id="GO:0008233">
    <property type="term" value="F:peptidase activity"/>
    <property type="evidence" value="ECO:0007669"/>
    <property type="project" value="UniProtKB-KW"/>
</dbReference>
<feature type="transmembrane region" description="Helical" evidence="12">
    <location>
        <begin position="191"/>
        <end position="213"/>
    </location>
</feature>
<name>A0ABU1C9P3_9GAMM</name>
<evidence type="ECO:0000256" key="5">
    <source>
        <dbReference type="ARBA" id="ARBA00022692"/>
    </source>
</evidence>
<proteinExistence type="inferred from homology"/>
<dbReference type="NCBIfam" id="NF003965">
    <property type="entry name" value="PRK05457.1"/>
    <property type="match status" value="1"/>
</dbReference>
<keyword evidence="3 12" id="KW-1003">Cell membrane</keyword>
<evidence type="ECO:0000256" key="2">
    <source>
        <dbReference type="ARBA" id="ARBA00009779"/>
    </source>
</evidence>
<feature type="binding site" evidence="12">
    <location>
        <position position="144"/>
    </location>
    <ligand>
        <name>Zn(2+)</name>
        <dbReference type="ChEBI" id="CHEBI:29105"/>
        <note>catalytic</note>
    </ligand>
</feature>
<dbReference type="Gene3D" id="3.30.2010.10">
    <property type="entry name" value="Metalloproteases ('zincins'), catalytic domain"/>
    <property type="match status" value="1"/>
</dbReference>
<evidence type="ECO:0000256" key="11">
    <source>
        <dbReference type="ARBA" id="ARBA00023136"/>
    </source>
</evidence>
<feature type="transmembrane region" description="Helical" evidence="12">
    <location>
        <begin position="33"/>
        <end position="54"/>
    </location>
</feature>
<accession>A0ABU1C9P3</accession>
<keyword evidence="11 12" id="KW-0472">Membrane</keyword>
<dbReference type="PANTHER" id="PTHR43221">
    <property type="entry name" value="PROTEASE HTPX"/>
    <property type="match status" value="1"/>
</dbReference>
<feature type="transmembrane region" description="Helical" evidence="12">
    <location>
        <begin position="150"/>
        <end position="171"/>
    </location>
</feature>
<evidence type="ECO:0000256" key="9">
    <source>
        <dbReference type="ARBA" id="ARBA00022989"/>
    </source>
</evidence>
<keyword evidence="7 12" id="KW-0378">Hydrolase</keyword>
<dbReference type="GO" id="GO:0006508">
    <property type="term" value="P:proteolysis"/>
    <property type="evidence" value="ECO:0007669"/>
    <property type="project" value="UniProtKB-KW"/>
</dbReference>
<dbReference type="HAMAP" id="MF_00188">
    <property type="entry name" value="Pept_M48_protease_HtpX"/>
    <property type="match status" value="1"/>
</dbReference>
<keyword evidence="6 12" id="KW-0479">Metal-binding</keyword>
<dbReference type="PANTHER" id="PTHR43221:SF1">
    <property type="entry name" value="PROTEASE HTPX"/>
    <property type="match status" value="1"/>
</dbReference>
<comment type="similarity">
    <text evidence="2 12">Belongs to the peptidase M48B family.</text>
</comment>
<dbReference type="Pfam" id="PF01435">
    <property type="entry name" value="Peptidase_M48"/>
    <property type="match status" value="1"/>
</dbReference>
<dbReference type="Proteomes" id="UP001233535">
    <property type="component" value="Unassembled WGS sequence"/>
</dbReference>
<feature type="transmembrane region" description="Helical" evidence="12">
    <location>
        <begin position="5"/>
        <end position="27"/>
    </location>
</feature>
<dbReference type="EC" id="3.4.24.-" evidence="12"/>
<evidence type="ECO:0000256" key="3">
    <source>
        <dbReference type="ARBA" id="ARBA00022475"/>
    </source>
</evidence>
<keyword evidence="5 12" id="KW-0812">Transmembrane</keyword>
<protein>
    <recommendedName>
        <fullName evidence="12">Protease HtpX</fullName>
        <ecNumber evidence="12">3.4.24.-</ecNumber>
    </recommendedName>
    <alternativeName>
        <fullName evidence="12">Heat shock protein HtpX</fullName>
    </alternativeName>
</protein>
<evidence type="ECO:0000313" key="15">
    <source>
        <dbReference type="Proteomes" id="UP001233535"/>
    </source>
</evidence>
<evidence type="ECO:0000256" key="7">
    <source>
        <dbReference type="ARBA" id="ARBA00022801"/>
    </source>
</evidence>
<keyword evidence="8 12" id="KW-0862">Zinc</keyword>
<feature type="domain" description="Peptidase M48" evidence="13">
    <location>
        <begin position="75"/>
        <end position="286"/>
    </location>
</feature>
<reference evidence="14 15" key="1">
    <citation type="submission" date="2023-04" db="EMBL/GenBank/DDBJ databases">
        <title>Lysobacter sp. strain UC isolated from soil sample.</title>
        <authorList>
            <person name="Choksket S."/>
            <person name="Harshvardhan F."/>
            <person name="Rana R."/>
            <person name="Patil P.B."/>
            <person name="Korpole S."/>
        </authorList>
    </citation>
    <scope>NUCLEOTIDE SEQUENCE [LARGE SCALE GENOMIC DNA]</scope>
    <source>
        <strain evidence="14 15">UC</strain>
    </source>
</reference>
<evidence type="ECO:0000256" key="6">
    <source>
        <dbReference type="ARBA" id="ARBA00022723"/>
    </source>
</evidence>
<dbReference type="RefSeq" id="WP_309260648.1">
    <property type="nucleotide sequence ID" value="NZ_JARUHG010000001.1"/>
</dbReference>
<evidence type="ECO:0000256" key="8">
    <source>
        <dbReference type="ARBA" id="ARBA00022833"/>
    </source>
</evidence>
<feature type="binding site" evidence="12">
    <location>
        <position position="140"/>
    </location>
    <ligand>
        <name>Zn(2+)</name>
        <dbReference type="ChEBI" id="CHEBI:29105"/>
        <note>catalytic</note>
    </ligand>
</feature>
<dbReference type="InterPro" id="IPR022919">
    <property type="entry name" value="Pept_M48_protease_HtpX"/>
</dbReference>
<keyword evidence="9 12" id="KW-1133">Transmembrane helix</keyword>